<evidence type="ECO:0000313" key="3">
    <source>
        <dbReference type="EMBL" id="TCP15023.1"/>
    </source>
</evidence>
<dbReference type="InterPro" id="IPR042100">
    <property type="entry name" value="Bug_dom1"/>
</dbReference>
<dbReference type="PIRSF" id="PIRSF017082">
    <property type="entry name" value="YflP"/>
    <property type="match status" value="1"/>
</dbReference>
<dbReference type="Gene3D" id="3.40.190.10">
    <property type="entry name" value="Periplasmic binding protein-like II"/>
    <property type="match status" value="1"/>
</dbReference>
<sequence length="334" mass="35186">MKFSRRSPLRMALGSALAVLLGTAALPMAAQTADTSAYPSKPLRMIVPYPAGGGADIIGRAIAQQLGQAWNVPVIVENKPGASGITGNDLVAKSAPDGYTMLIGITAMIQTPALYAKLPYDVLKDFAPVSQIAMSSDLFVVPRDVPAKTLPEFIALAKAHPGKYSYGNYGNGTSSHMHGELLKMKAGVDLTAIPYKGAAPLVNDVLGGQLSSAFVDASSANAHLKSDKFRILAITGMRRHPALPEVPTFTEAGYSGFEANGWYGAFVAAGTPKPIVDKLSAEVRKIVASPELSARLTAMGLRPVGSTAQELADVMARDLPKWSRIVKDAKITLE</sequence>
<dbReference type="PANTHER" id="PTHR42928:SF5">
    <property type="entry name" value="BLR1237 PROTEIN"/>
    <property type="match status" value="1"/>
</dbReference>
<keyword evidence="3" id="KW-0675">Receptor</keyword>
<dbReference type="RefSeq" id="WP_119014070.1">
    <property type="nucleotide sequence ID" value="NZ_QXNC01000027.1"/>
</dbReference>
<gene>
    <name evidence="3" type="ORF">EV674_12619</name>
</gene>
<evidence type="ECO:0000256" key="2">
    <source>
        <dbReference type="SAM" id="SignalP"/>
    </source>
</evidence>
<accession>A0A4R2N434</accession>
<comment type="similarity">
    <text evidence="1">Belongs to the UPF0065 (bug) family.</text>
</comment>
<proteinExistence type="inferred from homology"/>
<organism evidence="3 4">
    <name type="scientific">Simplicispira metamorpha</name>
    <dbReference type="NCBI Taxonomy" id="80881"/>
    <lineage>
        <taxon>Bacteria</taxon>
        <taxon>Pseudomonadati</taxon>
        <taxon>Pseudomonadota</taxon>
        <taxon>Betaproteobacteria</taxon>
        <taxon>Burkholderiales</taxon>
        <taxon>Comamonadaceae</taxon>
        <taxon>Simplicispira</taxon>
    </lineage>
</organism>
<name>A0A4R2N434_9BURK</name>
<evidence type="ECO:0000256" key="1">
    <source>
        <dbReference type="ARBA" id="ARBA00006987"/>
    </source>
</evidence>
<dbReference type="PROSITE" id="PS51318">
    <property type="entry name" value="TAT"/>
    <property type="match status" value="1"/>
</dbReference>
<feature type="signal peptide" evidence="2">
    <location>
        <begin position="1"/>
        <end position="29"/>
    </location>
</feature>
<dbReference type="OrthoDB" id="8678477at2"/>
<keyword evidence="4" id="KW-1185">Reference proteome</keyword>
<evidence type="ECO:0000313" key="4">
    <source>
        <dbReference type="Proteomes" id="UP000295182"/>
    </source>
</evidence>
<dbReference type="PANTHER" id="PTHR42928">
    <property type="entry name" value="TRICARBOXYLATE-BINDING PROTEIN"/>
    <property type="match status" value="1"/>
</dbReference>
<protein>
    <submittedName>
        <fullName evidence="3">Tripartite-type tricarboxylate transporter receptor subunit TctC</fullName>
    </submittedName>
</protein>
<reference evidence="3 4" key="1">
    <citation type="submission" date="2019-03" db="EMBL/GenBank/DDBJ databases">
        <title>Genomic Encyclopedia of Type Strains, Phase IV (KMG-IV): sequencing the most valuable type-strain genomes for metagenomic binning, comparative biology and taxonomic classification.</title>
        <authorList>
            <person name="Goeker M."/>
        </authorList>
    </citation>
    <scope>NUCLEOTIDE SEQUENCE [LARGE SCALE GENOMIC DNA]</scope>
    <source>
        <strain evidence="3 4">DSM 1837</strain>
    </source>
</reference>
<dbReference type="InterPro" id="IPR005064">
    <property type="entry name" value="BUG"/>
</dbReference>
<dbReference type="AlphaFoldDB" id="A0A4R2N434"/>
<keyword evidence="2" id="KW-0732">Signal</keyword>
<dbReference type="EMBL" id="SLXH01000026">
    <property type="protein sequence ID" value="TCP15023.1"/>
    <property type="molecule type" value="Genomic_DNA"/>
</dbReference>
<dbReference type="Gene3D" id="3.40.190.150">
    <property type="entry name" value="Bordetella uptake gene, domain 1"/>
    <property type="match status" value="1"/>
</dbReference>
<dbReference type="CDD" id="cd13578">
    <property type="entry name" value="PBP2_Bug27"/>
    <property type="match status" value="1"/>
</dbReference>
<dbReference type="Pfam" id="PF03401">
    <property type="entry name" value="TctC"/>
    <property type="match status" value="1"/>
</dbReference>
<dbReference type="SUPFAM" id="SSF53850">
    <property type="entry name" value="Periplasmic binding protein-like II"/>
    <property type="match status" value="1"/>
</dbReference>
<comment type="caution">
    <text evidence="3">The sequence shown here is derived from an EMBL/GenBank/DDBJ whole genome shotgun (WGS) entry which is preliminary data.</text>
</comment>
<feature type="chain" id="PRO_5020754760" evidence="2">
    <location>
        <begin position="30"/>
        <end position="334"/>
    </location>
</feature>
<dbReference type="InterPro" id="IPR006311">
    <property type="entry name" value="TAT_signal"/>
</dbReference>
<dbReference type="Proteomes" id="UP000295182">
    <property type="component" value="Unassembled WGS sequence"/>
</dbReference>